<protein>
    <submittedName>
        <fullName evidence="1">Uncharacterized protein</fullName>
    </submittedName>
</protein>
<gene>
    <name evidence="1" type="ORF">SB48_HM08orf02000</name>
</gene>
<dbReference type="AlphaFoldDB" id="A0AAN0T3B3"/>
<sequence>MLACTCSMKTLFSKMIPLTKKEAISKKKIRLKHQGGNFNGW</sequence>
<dbReference type="Proteomes" id="UP000032024">
    <property type="component" value="Chromosome"/>
</dbReference>
<organism evidence="1 2">
    <name type="scientific">Heyndrickxia coagulans</name>
    <name type="common">Weizmannia coagulans</name>
    <dbReference type="NCBI Taxonomy" id="1398"/>
    <lineage>
        <taxon>Bacteria</taxon>
        <taxon>Bacillati</taxon>
        <taxon>Bacillota</taxon>
        <taxon>Bacilli</taxon>
        <taxon>Bacillales</taxon>
        <taxon>Bacillaceae</taxon>
        <taxon>Heyndrickxia</taxon>
    </lineage>
</organism>
<keyword evidence="2" id="KW-1185">Reference proteome</keyword>
<evidence type="ECO:0000313" key="2">
    <source>
        <dbReference type="Proteomes" id="UP000032024"/>
    </source>
</evidence>
<proteinExistence type="predicted"/>
<evidence type="ECO:0000313" key="1">
    <source>
        <dbReference type="EMBL" id="AJO22077.1"/>
    </source>
</evidence>
<reference evidence="2" key="1">
    <citation type="submission" date="2015-01" db="EMBL/GenBank/DDBJ databases">
        <title>Comparative genome analysis of Bacillus coagulans HM-08, Clostridium butyricum HM-68, Bacillus subtilis HM-66 and Bacillus paralicheniformis BL-09.</title>
        <authorList>
            <person name="Zhang H."/>
        </authorList>
    </citation>
    <scope>NUCLEOTIDE SEQUENCE [LARGE SCALE GENOMIC DNA]</scope>
    <source>
        <strain evidence="2">HM-08</strain>
    </source>
</reference>
<name>A0AAN0T3B3_HEYCO</name>
<dbReference type="EMBL" id="CP010525">
    <property type="protein sequence ID" value="AJO22077.1"/>
    <property type="molecule type" value="Genomic_DNA"/>
</dbReference>
<accession>A0AAN0T3B3</accession>